<dbReference type="PANTHER" id="PTHR37984">
    <property type="entry name" value="PROTEIN CBG26694"/>
    <property type="match status" value="1"/>
</dbReference>
<evidence type="ECO:0000313" key="4">
    <source>
        <dbReference type="Proteomes" id="UP000235965"/>
    </source>
</evidence>
<dbReference type="Gene3D" id="3.30.420.10">
    <property type="entry name" value="Ribonuclease H-like superfamily/Ribonuclease H"/>
    <property type="match status" value="1"/>
</dbReference>
<dbReference type="InParanoid" id="A0A2J7QM96"/>
<dbReference type="InterPro" id="IPR050951">
    <property type="entry name" value="Retrovirus_Pol_polyprotein"/>
</dbReference>
<sequence>MRLCEFRQDDNFFRARFELSLLPNSLVGQGPEGYGLLYPIWVVRIHEVAHGDQCRVPDALASGRYLIWRHQDEVCLQLYGRFIKGFSQLAEPLHTLKRKNAQFVWGEPQRSAFQQLKEALATPPVLQIPDFSSEFSLVCDASEIAISAVLQQGSGESLAPIAYSSRLLSPAEADTVFMRNSQVERFNRNLKVALAIYHHAQHTHRDDHLESLALAFNSAWHESTAATPASLFLGRDLNHPLGLRWELAELDLGKDARGLQQFWESALSNLKRARARVAERYNKGRRQAEFRVGDIVLLRLHPLSSRSQQRSAKLDLKWSVPLRIARFVSAVTVLLANPDTGVIIRRAHVS</sequence>
<accession>A0A2J7QM96</accession>
<dbReference type="GO" id="GO:0003676">
    <property type="term" value="F:nucleic acid binding"/>
    <property type="evidence" value="ECO:0007669"/>
    <property type="project" value="InterPro"/>
</dbReference>
<gene>
    <name evidence="3" type="ORF">B7P43_G12157</name>
</gene>
<dbReference type="GO" id="GO:0071897">
    <property type="term" value="P:DNA biosynthetic process"/>
    <property type="evidence" value="ECO:0007669"/>
    <property type="project" value="UniProtKB-ARBA"/>
</dbReference>
<dbReference type="EMBL" id="NEVH01013213">
    <property type="protein sequence ID" value="PNF29729.1"/>
    <property type="molecule type" value="Genomic_DNA"/>
</dbReference>
<evidence type="ECO:0000256" key="1">
    <source>
        <dbReference type="ARBA" id="ARBA00023268"/>
    </source>
</evidence>
<feature type="domain" description="Reverse transcriptase/retrotransposon-derived protein RNase H-like" evidence="2">
    <location>
        <begin position="105"/>
        <end position="173"/>
    </location>
</feature>
<evidence type="ECO:0000259" key="2">
    <source>
        <dbReference type="Pfam" id="PF17919"/>
    </source>
</evidence>
<name>A0A2J7QM96_9NEOP</name>
<reference evidence="3 4" key="1">
    <citation type="submission" date="2017-12" db="EMBL/GenBank/DDBJ databases">
        <title>Hemimetabolous genomes reveal molecular basis of termite eusociality.</title>
        <authorList>
            <person name="Harrison M.C."/>
            <person name="Jongepier E."/>
            <person name="Robertson H.M."/>
            <person name="Arning N."/>
            <person name="Bitard-Feildel T."/>
            <person name="Chao H."/>
            <person name="Childers C.P."/>
            <person name="Dinh H."/>
            <person name="Doddapaneni H."/>
            <person name="Dugan S."/>
            <person name="Gowin J."/>
            <person name="Greiner C."/>
            <person name="Han Y."/>
            <person name="Hu H."/>
            <person name="Hughes D.S.T."/>
            <person name="Huylmans A.-K."/>
            <person name="Kemena C."/>
            <person name="Kremer L.P.M."/>
            <person name="Lee S.L."/>
            <person name="Lopez-Ezquerra A."/>
            <person name="Mallet L."/>
            <person name="Monroy-Kuhn J.M."/>
            <person name="Moser A."/>
            <person name="Murali S.C."/>
            <person name="Muzny D.M."/>
            <person name="Otani S."/>
            <person name="Piulachs M.-D."/>
            <person name="Poelchau M."/>
            <person name="Qu J."/>
            <person name="Schaub F."/>
            <person name="Wada-Katsumata A."/>
            <person name="Worley K.C."/>
            <person name="Xie Q."/>
            <person name="Ylla G."/>
            <person name="Poulsen M."/>
            <person name="Gibbs R.A."/>
            <person name="Schal C."/>
            <person name="Richards S."/>
            <person name="Belles X."/>
            <person name="Korb J."/>
            <person name="Bornberg-Bauer E."/>
        </authorList>
    </citation>
    <scope>NUCLEOTIDE SEQUENCE [LARGE SCALE GENOMIC DNA]</scope>
    <source>
        <tissue evidence="3">Whole body</tissue>
    </source>
</reference>
<dbReference type="InterPro" id="IPR041577">
    <property type="entry name" value="RT_RNaseH_2"/>
</dbReference>
<proteinExistence type="predicted"/>
<dbReference type="SUPFAM" id="SSF56672">
    <property type="entry name" value="DNA/RNA polymerases"/>
    <property type="match status" value="1"/>
</dbReference>
<dbReference type="OrthoDB" id="10060729at2759"/>
<keyword evidence="4" id="KW-1185">Reference proteome</keyword>
<keyword evidence="1" id="KW-0511">Multifunctional enzyme</keyword>
<dbReference type="InterPro" id="IPR043502">
    <property type="entry name" value="DNA/RNA_pol_sf"/>
</dbReference>
<evidence type="ECO:0000313" key="3">
    <source>
        <dbReference type="EMBL" id="PNF29729.1"/>
    </source>
</evidence>
<dbReference type="InterPro" id="IPR036397">
    <property type="entry name" value="RNaseH_sf"/>
</dbReference>
<dbReference type="InterPro" id="IPR043128">
    <property type="entry name" value="Rev_trsase/Diguanyl_cyclase"/>
</dbReference>
<dbReference type="STRING" id="105785.A0A2J7QM96"/>
<comment type="caution">
    <text evidence="3">The sequence shown here is derived from an EMBL/GenBank/DDBJ whole genome shotgun (WGS) entry which is preliminary data.</text>
</comment>
<dbReference type="PANTHER" id="PTHR37984:SF5">
    <property type="entry name" value="PROTEIN NYNRIN-LIKE"/>
    <property type="match status" value="1"/>
</dbReference>
<dbReference type="AlphaFoldDB" id="A0A2J7QM96"/>
<dbReference type="Gene3D" id="3.30.70.270">
    <property type="match status" value="1"/>
</dbReference>
<dbReference type="Pfam" id="PF17919">
    <property type="entry name" value="RT_RNaseH_2"/>
    <property type="match status" value="1"/>
</dbReference>
<dbReference type="GO" id="GO:0003824">
    <property type="term" value="F:catalytic activity"/>
    <property type="evidence" value="ECO:0007669"/>
    <property type="project" value="UniProtKB-KW"/>
</dbReference>
<organism evidence="3 4">
    <name type="scientific">Cryptotermes secundus</name>
    <dbReference type="NCBI Taxonomy" id="105785"/>
    <lineage>
        <taxon>Eukaryota</taxon>
        <taxon>Metazoa</taxon>
        <taxon>Ecdysozoa</taxon>
        <taxon>Arthropoda</taxon>
        <taxon>Hexapoda</taxon>
        <taxon>Insecta</taxon>
        <taxon>Pterygota</taxon>
        <taxon>Neoptera</taxon>
        <taxon>Polyneoptera</taxon>
        <taxon>Dictyoptera</taxon>
        <taxon>Blattodea</taxon>
        <taxon>Blattoidea</taxon>
        <taxon>Termitoidae</taxon>
        <taxon>Kalotermitidae</taxon>
        <taxon>Cryptotermitinae</taxon>
        <taxon>Cryptotermes</taxon>
    </lineage>
</organism>
<protein>
    <recommendedName>
        <fullName evidence="2">Reverse transcriptase/retrotransposon-derived protein RNase H-like domain-containing protein</fullName>
    </recommendedName>
</protein>
<dbReference type="Proteomes" id="UP000235965">
    <property type="component" value="Unassembled WGS sequence"/>
</dbReference>